<organism evidence="1 2">
    <name type="scientific">Streptacidiphilus alkalitolerans</name>
    <dbReference type="NCBI Taxonomy" id="3342712"/>
    <lineage>
        <taxon>Bacteria</taxon>
        <taxon>Bacillati</taxon>
        <taxon>Actinomycetota</taxon>
        <taxon>Actinomycetes</taxon>
        <taxon>Kitasatosporales</taxon>
        <taxon>Streptomycetaceae</taxon>
        <taxon>Streptacidiphilus</taxon>
    </lineage>
</organism>
<comment type="caution">
    <text evidence="1">The sequence shown here is derived from an EMBL/GenBank/DDBJ whole genome shotgun (WGS) entry which is preliminary data.</text>
</comment>
<reference evidence="1 2" key="1">
    <citation type="submission" date="2024-09" db="EMBL/GenBank/DDBJ databases">
        <authorList>
            <person name="Lee S.D."/>
        </authorList>
    </citation>
    <scope>NUCLEOTIDE SEQUENCE [LARGE SCALE GENOMIC DNA]</scope>
    <source>
        <strain evidence="1 2">N1-3</strain>
    </source>
</reference>
<dbReference type="RefSeq" id="WP_380551451.1">
    <property type="nucleotide sequence ID" value="NZ_JBHEZY010000003.1"/>
</dbReference>
<protein>
    <submittedName>
        <fullName evidence="1">DUF433 domain-containing protein</fullName>
    </submittedName>
</protein>
<dbReference type="Proteomes" id="UP001592530">
    <property type="component" value="Unassembled WGS sequence"/>
</dbReference>
<proteinExistence type="predicted"/>
<dbReference type="PANTHER" id="PTHR34849:SF3">
    <property type="entry name" value="SSR2962 PROTEIN"/>
    <property type="match status" value="1"/>
</dbReference>
<dbReference type="SUPFAM" id="SSF46689">
    <property type="entry name" value="Homeodomain-like"/>
    <property type="match status" value="1"/>
</dbReference>
<dbReference type="PANTHER" id="PTHR34849">
    <property type="entry name" value="SSL5025 PROTEIN"/>
    <property type="match status" value="1"/>
</dbReference>
<dbReference type="InterPro" id="IPR009057">
    <property type="entry name" value="Homeodomain-like_sf"/>
</dbReference>
<gene>
    <name evidence="1" type="ORF">ACEZDB_10950</name>
</gene>
<name>A0ABV6WYP8_9ACTN</name>
<evidence type="ECO:0000313" key="2">
    <source>
        <dbReference type="Proteomes" id="UP001592530"/>
    </source>
</evidence>
<dbReference type="InterPro" id="IPR007367">
    <property type="entry name" value="DUF433"/>
</dbReference>
<dbReference type="InterPro" id="IPR036388">
    <property type="entry name" value="WH-like_DNA-bd_sf"/>
</dbReference>
<evidence type="ECO:0000313" key="1">
    <source>
        <dbReference type="EMBL" id="MFC1431166.1"/>
    </source>
</evidence>
<dbReference type="Gene3D" id="1.10.10.10">
    <property type="entry name" value="Winged helix-like DNA-binding domain superfamily/Winged helix DNA-binding domain"/>
    <property type="match status" value="1"/>
</dbReference>
<sequence>MSYEPKLAAALSGATLRQLSHWRRGIGERGAVLVPELSASRPILYSFRDVVALRTCVRLRQEASLQRIRRALNTLREGLDEREHLSAYRLVAGGDTIYLADPDHAVDLVRSKGNLVIVEMVDVLAPFYRGGRRIPDLLEPRPHVSIDPAVRGGEPVVGGTRIPASEVAALLRDGVQPAQISDYYPGVTPEAALDAADFVDYVDSYADDAEIRQAAS</sequence>
<dbReference type="Pfam" id="PF04255">
    <property type="entry name" value="DUF433"/>
    <property type="match status" value="1"/>
</dbReference>
<dbReference type="EMBL" id="JBHEZY010000003">
    <property type="protein sequence ID" value="MFC1431166.1"/>
    <property type="molecule type" value="Genomic_DNA"/>
</dbReference>
<accession>A0ABV6WYP8</accession>